<dbReference type="Proteomes" id="UP000473571">
    <property type="component" value="Unassembled WGS sequence"/>
</dbReference>
<reference evidence="1 2" key="1">
    <citation type="submission" date="2019-09" db="EMBL/GenBank/DDBJ databases">
        <title>Draft genome sequences of 48 bacterial type strains from the CCUG.</title>
        <authorList>
            <person name="Tunovic T."/>
            <person name="Pineiro-Iglesias B."/>
            <person name="Unosson C."/>
            <person name="Inganas E."/>
            <person name="Ohlen M."/>
            <person name="Cardew S."/>
            <person name="Jensie-Markopoulos S."/>
            <person name="Salva-Serra F."/>
            <person name="Jaen-Luchoro D."/>
            <person name="Karlsson R."/>
            <person name="Svensson-Stadler L."/>
            <person name="Chun J."/>
            <person name="Moore E."/>
        </authorList>
    </citation>
    <scope>NUCLEOTIDE SEQUENCE [LARGE SCALE GENOMIC DNA]</scope>
    <source>
        <strain evidence="1 2">CCUG 65687</strain>
    </source>
</reference>
<comment type="caution">
    <text evidence="1">The sequence shown here is derived from an EMBL/GenBank/DDBJ whole genome shotgun (WGS) entry which is preliminary data.</text>
</comment>
<name>A0A6L3N9B4_9BURK</name>
<sequence length="89" mass="10656">MATFARKLLKVFLFIGLLLVSVRYIPLSNEWTPAEARTWWHASEWLGIHDPEDLYFAVWVSIELTVAVLAYIAITRMWRYCRRKQQIER</sequence>
<protein>
    <submittedName>
        <fullName evidence="1">Uncharacterized protein</fullName>
    </submittedName>
</protein>
<dbReference type="EMBL" id="VZOL01000631">
    <property type="protein sequence ID" value="KAB0650890.1"/>
    <property type="molecule type" value="Genomic_DNA"/>
</dbReference>
<organism evidence="1 2">
    <name type="scientific">Burkholderia territorii</name>
    <dbReference type="NCBI Taxonomy" id="1503055"/>
    <lineage>
        <taxon>Bacteria</taxon>
        <taxon>Pseudomonadati</taxon>
        <taxon>Pseudomonadota</taxon>
        <taxon>Betaproteobacteria</taxon>
        <taxon>Burkholderiales</taxon>
        <taxon>Burkholderiaceae</taxon>
        <taxon>Burkholderia</taxon>
        <taxon>Burkholderia cepacia complex</taxon>
    </lineage>
</organism>
<gene>
    <name evidence="1" type="ORF">F7R13_27855</name>
</gene>
<accession>A0A6L3N9B4</accession>
<evidence type="ECO:0000313" key="2">
    <source>
        <dbReference type="Proteomes" id="UP000473571"/>
    </source>
</evidence>
<dbReference type="RefSeq" id="WP_151006613.1">
    <property type="nucleotide sequence ID" value="NZ_CABVPO010000016.1"/>
</dbReference>
<dbReference type="AlphaFoldDB" id="A0A6L3N9B4"/>
<proteinExistence type="predicted"/>
<evidence type="ECO:0000313" key="1">
    <source>
        <dbReference type="EMBL" id="KAB0650890.1"/>
    </source>
</evidence>